<dbReference type="EMBL" id="JANBPG010000334">
    <property type="protein sequence ID" value="KAJ1897431.1"/>
    <property type="molecule type" value="Genomic_DNA"/>
</dbReference>
<protein>
    <submittedName>
        <fullName evidence="1">Nucleoporin nup85</fullName>
    </submittedName>
</protein>
<accession>A0ACC1IN60</accession>
<dbReference type="Proteomes" id="UP001150581">
    <property type="component" value="Unassembled WGS sequence"/>
</dbReference>
<proteinExistence type="predicted"/>
<evidence type="ECO:0000313" key="1">
    <source>
        <dbReference type="EMBL" id="KAJ1897431.1"/>
    </source>
</evidence>
<evidence type="ECO:0000313" key="2">
    <source>
        <dbReference type="Proteomes" id="UP001150581"/>
    </source>
</evidence>
<reference evidence="1" key="1">
    <citation type="submission" date="2022-07" db="EMBL/GenBank/DDBJ databases">
        <title>Phylogenomic reconstructions and comparative analyses of Kickxellomycotina fungi.</title>
        <authorList>
            <person name="Reynolds N.K."/>
            <person name="Stajich J.E."/>
            <person name="Barry K."/>
            <person name="Grigoriev I.V."/>
            <person name="Crous P."/>
            <person name="Smith M.E."/>
        </authorList>
    </citation>
    <scope>NUCLEOTIDE SEQUENCE</scope>
    <source>
        <strain evidence="1">Benny 63K</strain>
    </source>
</reference>
<name>A0ACC1IN60_9FUNG</name>
<comment type="caution">
    <text evidence="1">The sequence shown here is derived from an EMBL/GenBank/DDBJ whole genome shotgun (WGS) entry which is preliminary data.</text>
</comment>
<organism evidence="1 2">
    <name type="scientific">Kickxella alabastrina</name>
    <dbReference type="NCBI Taxonomy" id="61397"/>
    <lineage>
        <taxon>Eukaryota</taxon>
        <taxon>Fungi</taxon>
        <taxon>Fungi incertae sedis</taxon>
        <taxon>Zoopagomycota</taxon>
        <taxon>Kickxellomycotina</taxon>
        <taxon>Kickxellomycetes</taxon>
        <taxon>Kickxellales</taxon>
        <taxon>Kickxellaceae</taxon>
        <taxon>Kickxella</taxon>
    </lineage>
</organism>
<gene>
    <name evidence="1" type="primary">NUP85_1</name>
    <name evidence="1" type="ORF">LPJ66_003372</name>
</gene>
<sequence>MQNRHTGTDRFVVSRDKEAVTHLSPGLFPAGRQSEWSAQNRTLIFSIHPLNNKTALAVGGKKTRESLGNDTLTFDQDQRVHICGISTESDSRLAFINDTHAVFVALQQLMEEADVDDSTASAVGIKGLVKMSVLYREAMQRQSRVLADIGDPNEFIKEEAETFQAMHAVWHLLEIIYLTTNTPGLSTSIVPHFMEWLNANFPAPLAEDAHRIAGGSPTADDLARNELLWPYLKKLALRGHVSVLGNMLERLAPSQLLSASAARWARSLSQLCRKMPLSSSEETAGSFNSRWRQWNEELRGHATAIGSLLGGAGEKDESAGGDKDKALETLFAISEVMRGDLDAIAAEGEIWQDIMGATLLYSEPTAQADRLPALVGAIIEQFEESAFTELDRALVALLNHDLAEFLVHCDHIDHWLSAHISDLMDHISVLDICRRVFVVDPREHYLMALGESYLGHEDLWRVGLDYLGLCRTVAGALVMEEYVTRIPLDSDRKAEQVLRVCEVYKLDCARDRIHRQLGRQKWQRGRLGAAIAHFAQVCDHDSIGLICDQIWNAYISSGELTYGPTIDGVMASSSLSEGSGSLLHHERLQFLSKYRDFHELYAAGDFVEAGKVLLSILLCEIAPAYALGDLLVDSIPLLEGDTLVFSSEDTFELMRVAESLAQAHMKQSQQDGAIDRSEMNIFNVACTRNLARSFVMF</sequence>
<keyword evidence="2" id="KW-1185">Reference proteome</keyword>